<accession>A0ACC2FAZ6</accession>
<keyword evidence="2" id="KW-1185">Reference proteome</keyword>
<evidence type="ECO:0000313" key="1">
    <source>
        <dbReference type="EMBL" id="KAJ7988425.1"/>
    </source>
</evidence>
<gene>
    <name evidence="1" type="ORF">DPEC_G00323420</name>
</gene>
<dbReference type="Proteomes" id="UP001157502">
    <property type="component" value="Chromosome 31"/>
</dbReference>
<organism evidence="1 2">
    <name type="scientific">Dallia pectoralis</name>
    <name type="common">Alaska blackfish</name>
    <dbReference type="NCBI Taxonomy" id="75939"/>
    <lineage>
        <taxon>Eukaryota</taxon>
        <taxon>Metazoa</taxon>
        <taxon>Chordata</taxon>
        <taxon>Craniata</taxon>
        <taxon>Vertebrata</taxon>
        <taxon>Euteleostomi</taxon>
        <taxon>Actinopterygii</taxon>
        <taxon>Neopterygii</taxon>
        <taxon>Teleostei</taxon>
        <taxon>Protacanthopterygii</taxon>
        <taxon>Esociformes</taxon>
        <taxon>Umbridae</taxon>
        <taxon>Dallia</taxon>
    </lineage>
</organism>
<protein>
    <submittedName>
        <fullName evidence="1">Uncharacterized protein</fullName>
    </submittedName>
</protein>
<name>A0ACC2FAZ6_DALPE</name>
<sequence length="183" mass="20302">MQQMSDVADPEVPTGIKEADEHLRIRTAFHELEIADQNNLRHRFFPRNPKMRNSVFSIVLAVALFSERYTPSTAVSTMTEETDSDTEQDTLDSLLNDEAAENSLGSGRSGSSKIVVLADPGMLRNLNRGHPFYTLRAGAAGSDRALTVGRRNIGQDQSPYISIARRGTMRCMVGRVYRPCWGA</sequence>
<evidence type="ECO:0000313" key="2">
    <source>
        <dbReference type="Proteomes" id="UP001157502"/>
    </source>
</evidence>
<proteinExistence type="predicted"/>
<dbReference type="EMBL" id="CM055758">
    <property type="protein sequence ID" value="KAJ7988425.1"/>
    <property type="molecule type" value="Genomic_DNA"/>
</dbReference>
<reference evidence="1" key="1">
    <citation type="submission" date="2021-05" db="EMBL/GenBank/DDBJ databases">
        <authorList>
            <person name="Pan Q."/>
            <person name="Jouanno E."/>
            <person name="Zahm M."/>
            <person name="Klopp C."/>
            <person name="Cabau C."/>
            <person name="Louis A."/>
            <person name="Berthelot C."/>
            <person name="Parey E."/>
            <person name="Roest Crollius H."/>
            <person name="Montfort J."/>
            <person name="Robinson-Rechavi M."/>
            <person name="Bouchez O."/>
            <person name="Lampietro C."/>
            <person name="Lopez Roques C."/>
            <person name="Donnadieu C."/>
            <person name="Postlethwait J."/>
            <person name="Bobe J."/>
            <person name="Dillon D."/>
            <person name="Chandos A."/>
            <person name="von Hippel F."/>
            <person name="Guiguen Y."/>
        </authorList>
    </citation>
    <scope>NUCLEOTIDE SEQUENCE</scope>
    <source>
        <strain evidence="1">YG-Jan2019</strain>
    </source>
</reference>
<comment type="caution">
    <text evidence="1">The sequence shown here is derived from an EMBL/GenBank/DDBJ whole genome shotgun (WGS) entry which is preliminary data.</text>
</comment>